<dbReference type="InterPro" id="IPR051541">
    <property type="entry name" value="PTS_SugarTrans_NitroReg"/>
</dbReference>
<comment type="subcellular location">
    <subcellularLocation>
        <location evidence="1">Cytoplasm</location>
    </subcellularLocation>
</comment>
<keyword evidence="3" id="KW-0597">Phosphoprotein</keyword>
<keyword evidence="6" id="KW-0598">Phosphotransferase system</keyword>
<evidence type="ECO:0000256" key="5">
    <source>
        <dbReference type="ARBA" id="ARBA00022679"/>
    </source>
</evidence>
<dbReference type="GO" id="GO:0009401">
    <property type="term" value="P:phosphoenolpyruvate-dependent sugar phosphotransferase system"/>
    <property type="evidence" value="ECO:0007669"/>
    <property type="project" value="UniProtKB-KW"/>
</dbReference>
<gene>
    <name evidence="8" type="primary">fruA</name>
    <name evidence="8" type="ORF">CTLFYP3_01086</name>
</gene>
<keyword evidence="5" id="KW-0808">Transferase</keyword>
<protein>
    <submittedName>
        <fullName evidence="8">PTS system fructose-specific EIIABC component</fullName>
    </submittedName>
</protein>
<reference evidence="8" key="1">
    <citation type="submission" date="2019-11" db="EMBL/GenBank/DDBJ databases">
        <authorList>
            <person name="Feng L."/>
        </authorList>
    </citation>
    <scope>NUCLEOTIDE SEQUENCE</scope>
    <source>
        <strain evidence="8">CTertiumLFYP3</strain>
    </source>
</reference>
<evidence type="ECO:0000313" key="8">
    <source>
        <dbReference type="EMBL" id="VYT95038.1"/>
    </source>
</evidence>
<evidence type="ECO:0000256" key="6">
    <source>
        <dbReference type="ARBA" id="ARBA00022683"/>
    </source>
</evidence>
<dbReference type="GO" id="GO:0016020">
    <property type="term" value="C:membrane"/>
    <property type="evidence" value="ECO:0007669"/>
    <property type="project" value="InterPro"/>
</dbReference>
<dbReference type="CDD" id="cd00211">
    <property type="entry name" value="PTS_IIA_fru"/>
    <property type="match status" value="1"/>
</dbReference>
<dbReference type="GO" id="GO:0005737">
    <property type="term" value="C:cytoplasm"/>
    <property type="evidence" value="ECO:0007669"/>
    <property type="project" value="UniProtKB-SubCell"/>
</dbReference>
<dbReference type="PROSITE" id="PS51094">
    <property type="entry name" value="PTS_EIIA_TYPE_2"/>
    <property type="match status" value="1"/>
</dbReference>
<dbReference type="Gene3D" id="3.40.930.10">
    <property type="entry name" value="Mannitol-specific EII, Chain A"/>
    <property type="match status" value="1"/>
</dbReference>
<dbReference type="InterPro" id="IPR016152">
    <property type="entry name" value="PTrfase/Anion_transptr"/>
</dbReference>
<dbReference type="EMBL" id="CACRTO010000009">
    <property type="protein sequence ID" value="VYT95038.1"/>
    <property type="molecule type" value="Genomic_DNA"/>
</dbReference>
<dbReference type="PANTHER" id="PTHR47738:SF2">
    <property type="entry name" value="PTS SYSTEM FRUCTOSE-LIKE EIIA COMPONENT"/>
    <property type="match status" value="1"/>
</dbReference>
<dbReference type="PANTHER" id="PTHR47738">
    <property type="entry name" value="PTS SYSTEM FRUCTOSE-LIKE EIIA COMPONENT-RELATED"/>
    <property type="match status" value="1"/>
</dbReference>
<evidence type="ECO:0000256" key="4">
    <source>
        <dbReference type="ARBA" id="ARBA00022597"/>
    </source>
</evidence>
<name>A0A6N3AY03_9CLOT</name>
<sequence>MNIRELININMIELNLEAKDKNEVIEKLACILEEQGKLKDKDLYIKDVLDREKESTTGVGRLVAIPHGKSDGVKETSIVFARIKEGIDWDSLDGQPVNIVFLLAVQKKDASDTHLRILSKIAMNLMEDDFIEGLLSANKEEEILNLISAIN</sequence>
<evidence type="ECO:0000259" key="7">
    <source>
        <dbReference type="PROSITE" id="PS51094"/>
    </source>
</evidence>
<accession>A0A6N3AY03</accession>
<dbReference type="Pfam" id="PF00359">
    <property type="entry name" value="PTS_EIIA_2"/>
    <property type="match status" value="1"/>
</dbReference>
<keyword evidence="2" id="KW-0813">Transport</keyword>
<dbReference type="RefSeq" id="WP_156625618.1">
    <property type="nucleotide sequence ID" value="NZ_CACRTO010000009.1"/>
</dbReference>
<evidence type="ECO:0000256" key="2">
    <source>
        <dbReference type="ARBA" id="ARBA00022448"/>
    </source>
</evidence>
<dbReference type="FunFam" id="3.40.930.10:FF:000009">
    <property type="entry name" value="PTS system, fructose specific IIABC component"/>
    <property type="match status" value="1"/>
</dbReference>
<dbReference type="NCBIfam" id="TIGR00848">
    <property type="entry name" value="fruA"/>
    <property type="match status" value="1"/>
</dbReference>
<dbReference type="InterPro" id="IPR004715">
    <property type="entry name" value="PTS_IIA_fruc"/>
</dbReference>
<dbReference type="SUPFAM" id="SSF55804">
    <property type="entry name" value="Phoshotransferase/anion transport protein"/>
    <property type="match status" value="1"/>
</dbReference>
<proteinExistence type="predicted"/>
<evidence type="ECO:0000256" key="3">
    <source>
        <dbReference type="ARBA" id="ARBA00022553"/>
    </source>
</evidence>
<dbReference type="PROSITE" id="PS00372">
    <property type="entry name" value="PTS_EIIA_TYPE_2_HIS"/>
    <property type="match status" value="1"/>
</dbReference>
<dbReference type="AlphaFoldDB" id="A0A6N3AY03"/>
<evidence type="ECO:0000256" key="1">
    <source>
        <dbReference type="ARBA" id="ARBA00004496"/>
    </source>
</evidence>
<feature type="domain" description="PTS EIIA type-2" evidence="7">
    <location>
        <begin position="5"/>
        <end position="150"/>
    </location>
</feature>
<dbReference type="InterPro" id="IPR002178">
    <property type="entry name" value="PTS_EIIA_type-2_dom"/>
</dbReference>
<keyword evidence="4" id="KW-0762">Sugar transport</keyword>
<dbReference type="GO" id="GO:0008982">
    <property type="term" value="F:protein-N(PI)-phosphohistidine-sugar phosphotransferase activity"/>
    <property type="evidence" value="ECO:0007669"/>
    <property type="project" value="InterPro"/>
</dbReference>
<organism evidence="8">
    <name type="scientific">Clostridium tertium</name>
    <dbReference type="NCBI Taxonomy" id="1559"/>
    <lineage>
        <taxon>Bacteria</taxon>
        <taxon>Bacillati</taxon>
        <taxon>Bacillota</taxon>
        <taxon>Clostridia</taxon>
        <taxon>Eubacteriales</taxon>
        <taxon>Clostridiaceae</taxon>
        <taxon>Clostridium</taxon>
    </lineage>
</organism>